<comment type="similarity">
    <text evidence="2">Belongs to the bacterial sugar transferase family.</text>
</comment>
<feature type="domain" description="Bacterial sugar transferase" evidence="8">
    <location>
        <begin position="292"/>
        <end position="479"/>
    </location>
</feature>
<dbReference type="GO" id="GO:0016020">
    <property type="term" value="C:membrane"/>
    <property type="evidence" value="ECO:0007669"/>
    <property type="project" value="UniProtKB-SubCell"/>
</dbReference>
<dbReference type="OrthoDB" id="9808602at2"/>
<organism evidence="9 10">
    <name type="scientific">Propionicimonas paludicola</name>
    <dbReference type="NCBI Taxonomy" id="185243"/>
    <lineage>
        <taxon>Bacteria</taxon>
        <taxon>Bacillati</taxon>
        <taxon>Actinomycetota</taxon>
        <taxon>Actinomycetes</taxon>
        <taxon>Propionibacteriales</taxon>
        <taxon>Nocardioidaceae</taxon>
        <taxon>Propionicimonas</taxon>
    </lineage>
</organism>
<dbReference type="Gene3D" id="3.40.50.720">
    <property type="entry name" value="NAD(P)-binding Rossmann-like Domain"/>
    <property type="match status" value="1"/>
</dbReference>
<proteinExistence type="inferred from homology"/>
<evidence type="ECO:0000256" key="1">
    <source>
        <dbReference type="ARBA" id="ARBA00004141"/>
    </source>
</evidence>
<dbReference type="PANTHER" id="PTHR30576">
    <property type="entry name" value="COLANIC BIOSYNTHESIS UDP-GLUCOSE LIPID CARRIER TRANSFERASE"/>
    <property type="match status" value="1"/>
</dbReference>
<dbReference type="Proteomes" id="UP000226079">
    <property type="component" value="Unassembled WGS sequence"/>
</dbReference>
<evidence type="ECO:0000256" key="2">
    <source>
        <dbReference type="ARBA" id="ARBA00006464"/>
    </source>
</evidence>
<evidence type="ECO:0000259" key="8">
    <source>
        <dbReference type="Pfam" id="PF02397"/>
    </source>
</evidence>
<evidence type="ECO:0000313" key="10">
    <source>
        <dbReference type="Proteomes" id="UP000226079"/>
    </source>
</evidence>
<accession>A0A2A9CPV4</accession>
<comment type="subcellular location">
    <subcellularLocation>
        <location evidence="1">Membrane</location>
        <topology evidence="1">Multi-pass membrane protein</topology>
    </subcellularLocation>
</comment>
<dbReference type="Pfam" id="PF13727">
    <property type="entry name" value="CoA_binding_3"/>
    <property type="match status" value="1"/>
</dbReference>
<dbReference type="InterPro" id="IPR003362">
    <property type="entry name" value="Bact_transf"/>
</dbReference>
<dbReference type="AlphaFoldDB" id="A0A2A9CPV4"/>
<keyword evidence="5 7" id="KW-1133">Transmembrane helix</keyword>
<dbReference type="InterPro" id="IPR017475">
    <property type="entry name" value="EPS_sugar_tfrase"/>
</dbReference>
<keyword evidence="4 7" id="KW-0812">Transmembrane</keyword>
<keyword evidence="10" id="KW-1185">Reference proteome</keyword>
<evidence type="ECO:0000256" key="5">
    <source>
        <dbReference type="ARBA" id="ARBA00022989"/>
    </source>
</evidence>
<dbReference type="NCBIfam" id="TIGR03025">
    <property type="entry name" value="EPS_sugtrans"/>
    <property type="match status" value="1"/>
</dbReference>
<evidence type="ECO:0000256" key="6">
    <source>
        <dbReference type="ARBA" id="ARBA00023136"/>
    </source>
</evidence>
<feature type="transmembrane region" description="Helical" evidence="7">
    <location>
        <begin position="64"/>
        <end position="85"/>
    </location>
</feature>
<dbReference type="EMBL" id="PDJC01000001">
    <property type="protein sequence ID" value="PFG15642.1"/>
    <property type="molecule type" value="Genomic_DNA"/>
</dbReference>
<dbReference type="GO" id="GO:0016780">
    <property type="term" value="F:phosphotransferase activity, for other substituted phosphate groups"/>
    <property type="evidence" value="ECO:0007669"/>
    <property type="project" value="TreeGrafter"/>
</dbReference>
<feature type="transmembrane region" description="Helical" evidence="7">
    <location>
        <begin position="97"/>
        <end position="119"/>
    </location>
</feature>
<sequence>MTTLTTYLDGSVEERVAHTGRYNRTMQTLIVYLIDALLITMSLVAVVAARGLLRIEDTPTDRAIQFGIPLIGLAWLVMLYFFGAANPRHLRAGAVEYKRVLMASFTLAALVGVGVYLLRTEFPRSVFLLTFTFGTGVLLLGRFLRRRTMVALHRRGIGVTPLLVAGESGHVDAIAKVLRRETWLGYRVVGAVTSDVQSSTPGGLPVLGRIDETVNLVDDLGVHGVIFAEGSFSAPADFRRTAWQLEAKDIQMIVVPAVTDISAQRLEIRPVAGLPLLDVDRPQAIAAARWIKRTFDLIGSGLLLIASAPVMALVALAIKLEDGGPVLFRQTRVGLKGQTFECLKFRSMVPDAEARLAALIASNEGAGPLFKMTKDPRITRVGRFIRRFSLDELPQFFNSFRGDMSLVGPRPALPSEVAQYDSDARRRLDVRPGLTGLWQVSGRSNLSWDDTVRLDLYYVDNWSLVQDLMILAKTARAVVGSSGAY</sequence>
<feature type="transmembrane region" description="Helical" evidence="7">
    <location>
        <begin position="297"/>
        <end position="318"/>
    </location>
</feature>
<evidence type="ECO:0000256" key="7">
    <source>
        <dbReference type="SAM" id="Phobius"/>
    </source>
</evidence>
<keyword evidence="6 7" id="KW-0472">Membrane</keyword>
<name>A0A2A9CPV4_9ACTN</name>
<protein>
    <submittedName>
        <fullName evidence="9">Undecaprenyl-phosphate galactose phosphotransferase WbaP/exopolysaccharide biosynthesis polyprenyl glycosylphosphotransferase</fullName>
    </submittedName>
</protein>
<reference evidence="9 10" key="1">
    <citation type="submission" date="2017-10" db="EMBL/GenBank/DDBJ databases">
        <title>Sequencing the genomes of 1000 actinobacteria strains.</title>
        <authorList>
            <person name="Klenk H.-P."/>
        </authorList>
    </citation>
    <scope>NUCLEOTIDE SEQUENCE [LARGE SCALE GENOMIC DNA]</scope>
    <source>
        <strain evidence="9 10">DSM 15597</strain>
    </source>
</reference>
<gene>
    <name evidence="9" type="ORF">ATK74_0162</name>
</gene>
<evidence type="ECO:0000256" key="3">
    <source>
        <dbReference type="ARBA" id="ARBA00022679"/>
    </source>
</evidence>
<feature type="transmembrane region" description="Helical" evidence="7">
    <location>
        <begin position="125"/>
        <end position="144"/>
    </location>
</feature>
<dbReference type="PANTHER" id="PTHR30576:SF10">
    <property type="entry name" value="SLL5057 PROTEIN"/>
    <property type="match status" value="1"/>
</dbReference>
<evidence type="ECO:0000256" key="4">
    <source>
        <dbReference type="ARBA" id="ARBA00022692"/>
    </source>
</evidence>
<comment type="caution">
    <text evidence="9">The sequence shown here is derived from an EMBL/GenBank/DDBJ whole genome shotgun (WGS) entry which is preliminary data.</text>
</comment>
<dbReference type="Pfam" id="PF02397">
    <property type="entry name" value="Bac_transf"/>
    <property type="match status" value="1"/>
</dbReference>
<evidence type="ECO:0000313" key="9">
    <source>
        <dbReference type="EMBL" id="PFG15642.1"/>
    </source>
</evidence>
<feature type="transmembrane region" description="Helical" evidence="7">
    <location>
        <begin position="29"/>
        <end position="52"/>
    </location>
</feature>
<keyword evidence="3 9" id="KW-0808">Transferase</keyword>